<dbReference type="eggNOG" id="KOG1187">
    <property type="taxonomic scope" value="Eukaryota"/>
</dbReference>
<comment type="catalytic activity">
    <reaction evidence="13">
        <text>L-seryl-[protein] + ATP = O-phospho-L-seryl-[protein] + ADP + H(+)</text>
        <dbReference type="Rhea" id="RHEA:17989"/>
        <dbReference type="Rhea" id="RHEA-COMP:9863"/>
        <dbReference type="Rhea" id="RHEA-COMP:11604"/>
        <dbReference type="ChEBI" id="CHEBI:15378"/>
        <dbReference type="ChEBI" id="CHEBI:29999"/>
        <dbReference type="ChEBI" id="CHEBI:30616"/>
        <dbReference type="ChEBI" id="CHEBI:83421"/>
        <dbReference type="ChEBI" id="CHEBI:456216"/>
        <dbReference type="EC" id="2.7.11.1"/>
    </reaction>
</comment>
<dbReference type="Proteomes" id="UP000189703">
    <property type="component" value="Unplaced"/>
</dbReference>
<dbReference type="InterPro" id="IPR011009">
    <property type="entry name" value="Kinase-like_dom_sf"/>
</dbReference>
<keyword evidence="10 17" id="KW-1133">Transmembrane helix</keyword>
<accession>A0A1U8A199</accession>
<feature type="compositionally biased region" description="Basic and acidic residues" evidence="16">
    <location>
        <begin position="91"/>
        <end position="116"/>
    </location>
</feature>
<evidence type="ECO:0000256" key="5">
    <source>
        <dbReference type="ARBA" id="ARBA00022679"/>
    </source>
</evidence>
<organism evidence="19 20">
    <name type="scientific">Nelumbo nucifera</name>
    <name type="common">Sacred lotus</name>
    <dbReference type="NCBI Taxonomy" id="4432"/>
    <lineage>
        <taxon>Eukaryota</taxon>
        <taxon>Viridiplantae</taxon>
        <taxon>Streptophyta</taxon>
        <taxon>Embryophyta</taxon>
        <taxon>Tracheophyta</taxon>
        <taxon>Spermatophyta</taxon>
        <taxon>Magnoliopsida</taxon>
        <taxon>Proteales</taxon>
        <taxon>Nelumbonaceae</taxon>
        <taxon>Nelumbo</taxon>
    </lineage>
</organism>
<keyword evidence="19" id="KW-1185">Reference proteome</keyword>
<dbReference type="STRING" id="4432.A0A1U8A199"/>
<evidence type="ECO:0000256" key="14">
    <source>
        <dbReference type="PROSITE-ProRule" id="PRU10141"/>
    </source>
</evidence>
<dbReference type="GeneID" id="104595699"/>
<evidence type="ECO:0000256" key="9">
    <source>
        <dbReference type="ARBA" id="ARBA00022840"/>
    </source>
</evidence>
<dbReference type="FunCoup" id="A0A1U8A199">
    <property type="interactions" value="241"/>
</dbReference>
<evidence type="ECO:0000256" key="12">
    <source>
        <dbReference type="ARBA" id="ARBA00047899"/>
    </source>
</evidence>
<dbReference type="OMA" id="IRMRIAT"/>
<dbReference type="Pfam" id="PF07714">
    <property type="entry name" value="PK_Tyr_Ser-Thr"/>
    <property type="match status" value="1"/>
</dbReference>
<feature type="region of interest" description="Disordered" evidence="16">
    <location>
        <begin position="449"/>
        <end position="487"/>
    </location>
</feature>
<dbReference type="GO" id="GO:0016020">
    <property type="term" value="C:membrane"/>
    <property type="evidence" value="ECO:0007669"/>
    <property type="project" value="UniProtKB-SubCell"/>
</dbReference>
<dbReference type="KEGG" id="nnu:104595699"/>
<dbReference type="InParanoid" id="A0A1U8A199"/>
<dbReference type="OrthoDB" id="4062651at2759"/>
<dbReference type="Gene3D" id="3.30.200.20">
    <property type="entry name" value="Phosphorylase Kinase, domain 1"/>
    <property type="match status" value="1"/>
</dbReference>
<keyword evidence="11 17" id="KW-0472">Membrane</keyword>
<evidence type="ECO:0000256" key="6">
    <source>
        <dbReference type="ARBA" id="ARBA00022692"/>
    </source>
</evidence>
<evidence type="ECO:0000256" key="11">
    <source>
        <dbReference type="ARBA" id="ARBA00023136"/>
    </source>
</evidence>
<dbReference type="GO" id="GO:0005524">
    <property type="term" value="F:ATP binding"/>
    <property type="evidence" value="ECO:0007669"/>
    <property type="project" value="UniProtKB-UniRule"/>
</dbReference>
<keyword evidence="4" id="KW-0597">Phosphoprotein</keyword>
<feature type="region of interest" description="Disordered" evidence="16">
    <location>
        <begin position="91"/>
        <end position="145"/>
    </location>
</feature>
<feature type="binding site" evidence="14">
    <location>
        <position position="195"/>
    </location>
    <ligand>
        <name>ATP</name>
        <dbReference type="ChEBI" id="CHEBI:30616"/>
    </ligand>
</feature>
<evidence type="ECO:0000256" key="13">
    <source>
        <dbReference type="ARBA" id="ARBA00048679"/>
    </source>
</evidence>
<evidence type="ECO:0000259" key="18">
    <source>
        <dbReference type="PROSITE" id="PS50011"/>
    </source>
</evidence>
<proteinExistence type="inferred from homology"/>
<evidence type="ECO:0000256" key="1">
    <source>
        <dbReference type="ARBA" id="ARBA00004167"/>
    </source>
</evidence>
<dbReference type="PANTHER" id="PTHR47984:SF31">
    <property type="entry name" value="OS03G0227900 PROTEIN"/>
    <property type="match status" value="1"/>
</dbReference>
<evidence type="ECO:0000256" key="16">
    <source>
        <dbReference type="SAM" id="MobiDB-lite"/>
    </source>
</evidence>
<dbReference type="PANTHER" id="PTHR47984">
    <property type="entry name" value="OS01G0323000 PROTEIN"/>
    <property type="match status" value="1"/>
</dbReference>
<feature type="transmembrane region" description="Helical" evidence="17">
    <location>
        <begin position="35"/>
        <end position="57"/>
    </location>
</feature>
<dbReference type="FunFam" id="3.30.200.20:FF:000173">
    <property type="entry name" value="Probable serine/threonine-protein kinase At1g01540"/>
    <property type="match status" value="1"/>
</dbReference>
<evidence type="ECO:0000256" key="3">
    <source>
        <dbReference type="ARBA" id="ARBA00022527"/>
    </source>
</evidence>
<dbReference type="AlphaFoldDB" id="A0A1U8A199"/>
<reference evidence="20" key="1">
    <citation type="submission" date="2025-08" db="UniProtKB">
        <authorList>
            <consortium name="RefSeq"/>
        </authorList>
    </citation>
    <scope>IDENTIFICATION</scope>
</reference>
<dbReference type="GO" id="GO:0004674">
    <property type="term" value="F:protein serine/threonine kinase activity"/>
    <property type="evidence" value="ECO:0007669"/>
    <property type="project" value="UniProtKB-KW"/>
</dbReference>
<dbReference type="InterPro" id="IPR017441">
    <property type="entry name" value="Protein_kinase_ATP_BS"/>
</dbReference>
<feature type="domain" description="Protein kinase" evidence="18">
    <location>
        <begin position="167"/>
        <end position="446"/>
    </location>
</feature>
<keyword evidence="7 14" id="KW-0547">Nucleotide-binding</keyword>
<dbReference type="PROSITE" id="PS00107">
    <property type="entry name" value="PROTEIN_KINASE_ATP"/>
    <property type="match status" value="1"/>
</dbReference>
<dbReference type="FunFam" id="1.10.510.10:FF:000035">
    <property type="entry name" value="Putative receptor-like serine/threonine-protein kinase"/>
    <property type="match status" value="1"/>
</dbReference>
<evidence type="ECO:0000313" key="20">
    <source>
        <dbReference type="RefSeq" id="XP_010254859.1"/>
    </source>
</evidence>
<sequence length="487" mass="53120">MMVASGKHTAEDHHSSDTSPSPKLMAKTPIFGLKLYIVIGICVVCVIAVILVILLSVRRCRNSRKRRKRAKQTVGLTSMVSKEIIDIKVSDPSEDDKIGDTDREGKEEKQSVKVDSNKAINARSRSTESNASGGSQSSSSGVSAENSNIGWGRWYALKELEIATGGFSSDNVIGEGGYGVVFRGVLPDSSIVAVKNLFNNKGQAEKEFKVEVEAIGKVRHKNLVGLVGYCADGPQRMLVYEYVDNGNLEQWLHGDVGPVSPLTWDIRMKIAIGTAKGLAYLHEGLEPKVVHRDIKSSNILLDKKWNPKVSDFGLAKLLGSEASYVTTRVMGTFGYVSPEYASTGMLSESSDVYSFGILLMEIISGRSPVDYSRPSGEVNLVEWFKGKVASHCAEEVVDPLIDAQPSPRALKRVMLVCLRCIDLDANKRPKMGQVVHMLEADEFPFRAEHRAAREAPLPPRPGPTVTDRAPFSFPSKAAGGGDVERSR</sequence>
<dbReference type="SUPFAM" id="SSF56112">
    <property type="entry name" value="Protein kinase-like (PK-like)"/>
    <property type="match status" value="1"/>
</dbReference>
<evidence type="ECO:0000313" key="19">
    <source>
        <dbReference type="Proteomes" id="UP000189703"/>
    </source>
</evidence>
<evidence type="ECO:0000256" key="17">
    <source>
        <dbReference type="SAM" id="Phobius"/>
    </source>
</evidence>
<evidence type="ECO:0000256" key="15">
    <source>
        <dbReference type="RuleBase" id="RU000304"/>
    </source>
</evidence>
<keyword evidence="8" id="KW-0418">Kinase</keyword>
<dbReference type="SMART" id="SM00220">
    <property type="entry name" value="S_TKc"/>
    <property type="match status" value="1"/>
</dbReference>
<evidence type="ECO:0000256" key="10">
    <source>
        <dbReference type="ARBA" id="ARBA00022989"/>
    </source>
</evidence>
<dbReference type="EC" id="2.7.11.1" evidence="2"/>
<keyword evidence="3 15" id="KW-0723">Serine/threonine-protein kinase</keyword>
<dbReference type="PROSITE" id="PS50011">
    <property type="entry name" value="PROTEIN_KINASE_DOM"/>
    <property type="match status" value="1"/>
</dbReference>
<comment type="catalytic activity">
    <reaction evidence="12">
        <text>L-threonyl-[protein] + ATP = O-phospho-L-threonyl-[protein] + ADP + H(+)</text>
        <dbReference type="Rhea" id="RHEA:46608"/>
        <dbReference type="Rhea" id="RHEA-COMP:11060"/>
        <dbReference type="Rhea" id="RHEA-COMP:11605"/>
        <dbReference type="ChEBI" id="CHEBI:15378"/>
        <dbReference type="ChEBI" id="CHEBI:30013"/>
        <dbReference type="ChEBI" id="CHEBI:30616"/>
        <dbReference type="ChEBI" id="CHEBI:61977"/>
        <dbReference type="ChEBI" id="CHEBI:456216"/>
        <dbReference type="EC" id="2.7.11.1"/>
    </reaction>
</comment>
<evidence type="ECO:0000256" key="4">
    <source>
        <dbReference type="ARBA" id="ARBA00022553"/>
    </source>
</evidence>
<dbReference type="RefSeq" id="XP_010254859.1">
    <property type="nucleotide sequence ID" value="XM_010256557.2"/>
</dbReference>
<evidence type="ECO:0000256" key="7">
    <source>
        <dbReference type="ARBA" id="ARBA00022741"/>
    </source>
</evidence>
<protein>
    <recommendedName>
        <fullName evidence="2">non-specific serine/threonine protein kinase</fullName>
        <ecNumber evidence="2">2.7.11.1</ecNumber>
    </recommendedName>
</protein>
<dbReference type="InterPro" id="IPR000719">
    <property type="entry name" value="Prot_kinase_dom"/>
</dbReference>
<keyword evidence="9 14" id="KW-0067">ATP-binding</keyword>
<dbReference type="InterPro" id="IPR052232">
    <property type="entry name" value="RLK_Ser/Thr-Kinase"/>
</dbReference>
<dbReference type="CDD" id="cd14066">
    <property type="entry name" value="STKc_IRAK"/>
    <property type="match status" value="1"/>
</dbReference>
<name>A0A1U8A199_NELNU</name>
<feature type="region of interest" description="Disordered" evidence="16">
    <location>
        <begin position="1"/>
        <end position="23"/>
    </location>
</feature>
<dbReference type="PROSITE" id="PS00108">
    <property type="entry name" value="PROTEIN_KINASE_ST"/>
    <property type="match status" value="1"/>
</dbReference>
<keyword evidence="6 17" id="KW-0812">Transmembrane</keyword>
<feature type="compositionally biased region" description="Low complexity" evidence="16">
    <location>
        <begin position="127"/>
        <end position="145"/>
    </location>
</feature>
<comment type="similarity">
    <text evidence="15">Belongs to the protein kinase superfamily.</text>
</comment>
<evidence type="ECO:0000256" key="2">
    <source>
        <dbReference type="ARBA" id="ARBA00012513"/>
    </source>
</evidence>
<gene>
    <name evidence="20" type="primary">LOC104595699</name>
</gene>
<keyword evidence="5" id="KW-0808">Transferase</keyword>
<comment type="subcellular location">
    <subcellularLocation>
        <location evidence="1">Membrane</location>
        <topology evidence="1">Single-pass membrane protein</topology>
    </subcellularLocation>
</comment>
<dbReference type="InterPro" id="IPR001245">
    <property type="entry name" value="Ser-Thr/Tyr_kinase_cat_dom"/>
</dbReference>
<dbReference type="Gene3D" id="1.10.510.10">
    <property type="entry name" value="Transferase(Phosphotransferase) domain 1"/>
    <property type="match status" value="1"/>
</dbReference>
<evidence type="ECO:0000256" key="8">
    <source>
        <dbReference type="ARBA" id="ARBA00022777"/>
    </source>
</evidence>
<dbReference type="InterPro" id="IPR008271">
    <property type="entry name" value="Ser/Thr_kinase_AS"/>
</dbReference>